<evidence type="ECO:0000256" key="1">
    <source>
        <dbReference type="SAM" id="Phobius"/>
    </source>
</evidence>
<name>J8PGM6_SACAR</name>
<dbReference type="OrthoDB" id="4068068at2759"/>
<keyword evidence="1" id="KW-0472">Membrane</keyword>
<organism evidence="2 3">
    <name type="scientific">Saccharomyces arboricola (strain H-6 / AS 2.3317 / CBS 10644)</name>
    <name type="common">Yeast</name>
    <dbReference type="NCBI Taxonomy" id="1160507"/>
    <lineage>
        <taxon>Eukaryota</taxon>
        <taxon>Fungi</taxon>
        <taxon>Dikarya</taxon>
        <taxon>Ascomycota</taxon>
        <taxon>Saccharomycotina</taxon>
        <taxon>Saccharomycetes</taxon>
        <taxon>Saccharomycetales</taxon>
        <taxon>Saccharomycetaceae</taxon>
        <taxon>Saccharomyces</taxon>
    </lineage>
</organism>
<evidence type="ECO:0000313" key="2">
    <source>
        <dbReference type="EMBL" id="EJS41265.1"/>
    </source>
</evidence>
<protein>
    <submittedName>
        <fullName evidence="2">YPR109W</fullName>
    </submittedName>
</protein>
<keyword evidence="1" id="KW-0812">Transmembrane</keyword>
<feature type="transmembrane region" description="Helical" evidence="1">
    <location>
        <begin position="139"/>
        <end position="160"/>
    </location>
</feature>
<dbReference type="Proteomes" id="UP000006968">
    <property type="component" value="Chromosome XVI"/>
</dbReference>
<sequence>MDDFESNAEENLTIGNKRVYELRKRNFQRNLVNNLSYLGCILILLEYIKYDRTVWTLITRTVVHSLISSPFPSDAKLRRLATVGANNNTTGVTTLPGGTPIRIPGMFGGEALDNPSNEAEQEGYDDVAIVSIKKQIRKFLFHGCLSLNILFIALTILFPIDFLEPLNNYKPVDDGPKNTPSPFSNSNGLLLGERRGGLFLQMIGERLPKSNFSGNLGLVLFEFSILIVQFTLFSLTCVVLADLDFQEPERVDSVKSDGYDGSVVVAQLPLNKTLDAVLNDGSINGIDENAPGSV</sequence>
<dbReference type="HOGENOM" id="CLU_957155_0_0_1"/>
<keyword evidence="3" id="KW-1185">Reference proteome</keyword>
<dbReference type="EMBL" id="ALIE01000196">
    <property type="protein sequence ID" value="EJS41265.1"/>
    <property type="molecule type" value="Genomic_DNA"/>
</dbReference>
<keyword evidence="1" id="KW-1133">Transmembrane helix</keyword>
<dbReference type="AlphaFoldDB" id="J8PGM6"/>
<gene>
    <name evidence="2" type="ORF">SU7_3683</name>
</gene>
<reference evidence="2 3" key="1">
    <citation type="journal article" date="2013" name="BMC Genomics">
        <title>High quality de novo sequencing and assembly of the Saccharomyces arboricolus genome.</title>
        <authorList>
            <person name="Liti G."/>
            <person name="Nguyen Ba A.N."/>
            <person name="Blythe M."/>
            <person name="Mueller C.A."/>
            <person name="Bergstroem A."/>
            <person name="Cubillos F.A."/>
            <person name="Dafhnis-Calas F."/>
            <person name="Khoshraftar S."/>
            <person name="Malla S."/>
            <person name="Mehta N."/>
            <person name="Siow C.C."/>
            <person name="Warringer J."/>
            <person name="Moses A.M."/>
            <person name="Louis E.J."/>
            <person name="Nieduszynski C.A."/>
        </authorList>
    </citation>
    <scope>NUCLEOTIDE SEQUENCE [LARGE SCALE GENOMIC DNA]</scope>
    <source>
        <strain evidence="3">H-6 / AS 2.3317 / CBS 10644</strain>
    </source>
</reference>
<accession>J8PGM6</accession>
<feature type="transmembrane region" description="Helical" evidence="1">
    <location>
        <begin position="216"/>
        <end position="241"/>
    </location>
</feature>
<comment type="caution">
    <text evidence="2">The sequence shown here is derived from an EMBL/GenBank/DDBJ whole genome shotgun (WGS) entry which is preliminary data.</text>
</comment>
<evidence type="ECO:0000313" key="3">
    <source>
        <dbReference type="Proteomes" id="UP000006968"/>
    </source>
</evidence>
<proteinExistence type="predicted"/>